<evidence type="ECO:0000259" key="11">
    <source>
        <dbReference type="Pfam" id="PF00004"/>
    </source>
</evidence>
<dbReference type="InterPro" id="IPR037219">
    <property type="entry name" value="Peptidase_M41-like"/>
</dbReference>
<accession>A0A9D2EYF8</accession>
<keyword evidence="4" id="KW-0812">Transmembrane</keyword>
<dbReference type="InterPro" id="IPR003960">
    <property type="entry name" value="ATPase_AAA_CS"/>
</dbReference>
<dbReference type="GO" id="GO:0030163">
    <property type="term" value="P:protein catabolic process"/>
    <property type="evidence" value="ECO:0007669"/>
    <property type="project" value="TreeGrafter"/>
</dbReference>
<keyword evidence="7" id="KW-0862">Zinc</keyword>
<dbReference type="PANTHER" id="PTHR23076:SF97">
    <property type="entry name" value="ATP-DEPENDENT ZINC METALLOPROTEASE YME1L1"/>
    <property type="match status" value="1"/>
</dbReference>
<evidence type="ECO:0000256" key="7">
    <source>
        <dbReference type="ARBA" id="ARBA00022833"/>
    </source>
</evidence>
<evidence type="ECO:0000259" key="13">
    <source>
        <dbReference type="Pfam" id="PF17862"/>
    </source>
</evidence>
<keyword evidence="10" id="KW-0067">ATP-binding</keyword>
<keyword evidence="10" id="KW-0547">Nucleotide-binding</keyword>
<dbReference type="GO" id="GO:0005524">
    <property type="term" value="F:ATP binding"/>
    <property type="evidence" value="ECO:0007669"/>
    <property type="project" value="UniProtKB-KW"/>
</dbReference>
<dbReference type="PANTHER" id="PTHR23076">
    <property type="entry name" value="METALLOPROTEASE M41 FTSH"/>
    <property type="match status" value="1"/>
</dbReference>
<feature type="non-terminal residue" evidence="14">
    <location>
        <position position="1"/>
    </location>
</feature>
<dbReference type="Gene3D" id="3.40.50.300">
    <property type="entry name" value="P-loop containing nucleotide triphosphate hydrolases"/>
    <property type="match status" value="1"/>
</dbReference>
<dbReference type="GO" id="GO:0016887">
    <property type="term" value="F:ATP hydrolysis activity"/>
    <property type="evidence" value="ECO:0007669"/>
    <property type="project" value="InterPro"/>
</dbReference>
<dbReference type="Pfam" id="PF01434">
    <property type="entry name" value="Peptidase_M41"/>
    <property type="match status" value="1"/>
</dbReference>
<name>A0A9D2EYF8_9ACTN</name>
<dbReference type="SUPFAM" id="SSF140990">
    <property type="entry name" value="FtsH protease domain-like"/>
    <property type="match status" value="1"/>
</dbReference>
<evidence type="ECO:0000256" key="4">
    <source>
        <dbReference type="ARBA" id="ARBA00022692"/>
    </source>
</evidence>
<feature type="domain" description="AAA ATPase AAA+ lid" evidence="13">
    <location>
        <begin position="71"/>
        <end position="108"/>
    </location>
</feature>
<dbReference type="FunFam" id="1.10.8.60:FF:000001">
    <property type="entry name" value="ATP-dependent zinc metalloprotease FtsH"/>
    <property type="match status" value="1"/>
</dbReference>
<comment type="similarity">
    <text evidence="10">Belongs to the AAA ATPase family.</text>
</comment>
<dbReference type="GO" id="GO:0046872">
    <property type="term" value="F:metal ion binding"/>
    <property type="evidence" value="ECO:0007669"/>
    <property type="project" value="UniProtKB-KW"/>
</dbReference>
<comment type="cofactor">
    <cofactor evidence="1">
        <name>Zn(2+)</name>
        <dbReference type="ChEBI" id="CHEBI:29105"/>
    </cofactor>
</comment>
<evidence type="ECO:0000313" key="14">
    <source>
        <dbReference type="EMBL" id="HIZ46303.1"/>
    </source>
</evidence>
<sequence>QTLNQLLVEMDGFEDNSAVILIAATNRPDILDPALLRPGRFDRRVTVDRPDVGGREKILRVHAKGKPLDDDVDFERLAKVTPGFTGADLANLMNESALLAARRHKTTIGVGEVEEAMERVMAGPERKSRIITERERRVIAYHESGHALVGHVLENSDPIHKISIVSRGQALGYTMQVPEEDHFLETRDGMLDQIAVLLGGRTAEELFCEDVTTGASNDLERATKLARTMVTRYGMSDELGAQVFGEAQHEVFLGRDYANHQDYSAETAKRIDDEVERIMREGHERARAVLDERREQMDTMARVLLERETVEGAAVDALLEGRWDEYVASEQGSEPERASE</sequence>
<keyword evidence="9" id="KW-0482">Metalloprotease</keyword>
<dbReference type="InterPro" id="IPR003959">
    <property type="entry name" value="ATPase_AAA_core"/>
</dbReference>
<keyword evidence="6" id="KW-0378">Hydrolase</keyword>
<proteinExistence type="inferred from homology"/>
<feature type="domain" description="Peptidase M41" evidence="12">
    <location>
        <begin position="129"/>
        <end position="316"/>
    </location>
</feature>
<comment type="caution">
    <text evidence="14">The sequence shown here is derived from an EMBL/GenBank/DDBJ whole genome shotgun (WGS) entry which is preliminary data.</text>
</comment>
<evidence type="ECO:0000256" key="9">
    <source>
        <dbReference type="ARBA" id="ARBA00023049"/>
    </source>
</evidence>
<dbReference type="InterPro" id="IPR000642">
    <property type="entry name" value="Peptidase_M41"/>
</dbReference>
<dbReference type="FunFam" id="1.20.58.760:FF:000001">
    <property type="entry name" value="ATP-dependent zinc metalloprotease FtsH"/>
    <property type="match status" value="1"/>
</dbReference>
<dbReference type="GO" id="GO:0004176">
    <property type="term" value="F:ATP-dependent peptidase activity"/>
    <property type="evidence" value="ECO:0007669"/>
    <property type="project" value="InterPro"/>
</dbReference>
<organism evidence="14 15">
    <name type="scientific">Candidatus Olsenella pullistercoris</name>
    <dbReference type="NCBI Taxonomy" id="2838712"/>
    <lineage>
        <taxon>Bacteria</taxon>
        <taxon>Bacillati</taxon>
        <taxon>Actinomycetota</taxon>
        <taxon>Coriobacteriia</taxon>
        <taxon>Coriobacteriales</taxon>
        <taxon>Atopobiaceae</taxon>
        <taxon>Olsenella</taxon>
    </lineage>
</organism>
<keyword evidence="3" id="KW-0645">Protease</keyword>
<evidence type="ECO:0000259" key="12">
    <source>
        <dbReference type="Pfam" id="PF01434"/>
    </source>
</evidence>
<dbReference type="InterPro" id="IPR027417">
    <property type="entry name" value="P-loop_NTPase"/>
</dbReference>
<dbReference type="AlphaFoldDB" id="A0A9D2EYF8"/>
<feature type="domain" description="ATPase AAA-type core" evidence="11">
    <location>
        <begin position="2"/>
        <end position="48"/>
    </location>
</feature>
<dbReference type="Gene3D" id="1.20.58.760">
    <property type="entry name" value="Peptidase M41"/>
    <property type="match status" value="1"/>
</dbReference>
<dbReference type="Gene3D" id="1.10.8.60">
    <property type="match status" value="1"/>
</dbReference>
<evidence type="ECO:0000256" key="8">
    <source>
        <dbReference type="ARBA" id="ARBA00022989"/>
    </source>
</evidence>
<reference evidence="14" key="2">
    <citation type="submission" date="2021-04" db="EMBL/GenBank/DDBJ databases">
        <authorList>
            <person name="Gilroy R."/>
        </authorList>
    </citation>
    <scope>NUCLEOTIDE SEQUENCE</scope>
    <source>
        <strain evidence="14">ChiHjej12B11-14209</strain>
    </source>
</reference>
<dbReference type="GO" id="GO:0006508">
    <property type="term" value="P:proteolysis"/>
    <property type="evidence" value="ECO:0007669"/>
    <property type="project" value="UniProtKB-KW"/>
</dbReference>
<evidence type="ECO:0000313" key="15">
    <source>
        <dbReference type="Proteomes" id="UP000824062"/>
    </source>
</evidence>
<evidence type="ECO:0000256" key="5">
    <source>
        <dbReference type="ARBA" id="ARBA00022723"/>
    </source>
</evidence>
<evidence type="ECO:0000256" key="6">
    <source>
        <dbReference type="ARBA" id="ARBA00022801"/>
    </source>
</evidence>
<comment type="similarity">
    <text evidence="2">In the C-terminal section; belongs to the peptidase M41 family.</text>
</comment>
<protein>
    <submittedName>
        <fullName evidence="14">AAA family ATPase</fullName>
    </submittedName>
</protein>
<dbReference type="EMBL" id="DXBM01000043">
    <property type="protein sequence ID" value="HIZ46303.1"/>
    <property type="molecule type" value="Genomic_DNA"/>
</dbReference>
<dbReference type="GO" id="GO:0004222">
    <property type="term" value="F:metalloendopeptidase activity"/>
    <property type="evidence" value="ECO:0007669"/>
    <property type="project" value="InterPro"/>
</dbReference>
<evidence type="ECO:0000256" key="3">
    <source>
        <dbReference type="ARBA" id="ARBA00022670"/>
    </source>
</evidence>
<keyword evidence="8" id="KW-1133">Transmembrane helix</keyword>
<dbReference type="GO" id="GO:0005886">
    <property type="term" value="C:plasma membrane"/>
    <property type="evidence" value="ECO:0007669"/>
    <property type="project" value="TreeGrafter"/>
</dbReference>
<dbReference type="Proteomes" id="UP000824062">
    <property type="component" value="Unassembled WGS sequence"/>
</dbReference>
<dbReference type="PROSITE" id="PS00674">
    <property type="entry name" value="AAA"/>
    <property type="match status" value="1"/>
</dbReference>
<evidence type="ECO:0000256" key="1">
    <source>
        <dbReference type="ARBA" id="ARBA00001947"/>
    </source>
</evidence>
<evidence type="ECO:0000256" key="2">
    <source>
        <dbReference type="ARBA" id="ARBA00010044"/>
    </source>
</evidence>
<dbReference type="Pfam" id="PF00004">
    <property type="entry name" value="AAA"/>
    <property type="match status" value="1"/>
</dbReference>
<gene>
    <name evidence="14" type="ORF">IAA19_04715</name>
</gene>
<reference evidence="14" key="1">
    <citation type="journal article" date="2021" name="PeerJ">
        <title>Extensive microbial diversity within the chicken gut microbiome revealed by metagenomics and culture.</title>
        <authorList>
            <person name="Gilroy R."/>
            <person name="Ravi A."/>
            <person name="Getino M."/>
            <person name="Pursley I."/>
            <person name="Horton D.L."/>
            <person name="Alikhan N.F."/>
            <person name="Baker D."/>
            <person name="Gharbi K."/>
            <person name="Hall N."/>
            <person name="Watson M."/>
            <person name="Adriaenssens E.M."/>
            <person name="Foster-Nyarko E."/>
            <person name="Jarju S."/>
            <person name="Secka A."/>
            <person name="Antonio M."/>
            <person name="Oren A."/>
            <person name="Chaudhuri R.R."/>
            <person name="La Ragione R."/>
            <person name="Hildebrand F."/>
            <person name="Pallen M.J."/>
        </authorList>
    </citation>
    <scope>NUCLEOTIDE SEQUENCE</scope>
    <source>
        <strain evidence="14">ChiHjej12B11-14209</strain>
    </source>
</reference>
<evidence type="ECO:0000256" key="10">
    <source>
        <dbReference type="RuleBase" id="RU003651"/>
    </source>
</evidence>
<keyword evidence="5" id="KW-0479">Metal-binding</keyword>
<keyword evidence="8" id="KW-0472">Membrane</keyword>
<dbReference type="Pfam" id="PF17862">
    <property type="entry name" value="AAA_lid_3"/>
    <property type="match status" value="1"/>
</dbReference>
<dbReference type="SUPFAM" id="SSF52540">
    <property type="entry name" value="P-loop containing nucleoside triphosphate hydrolases"/>
    <property type="match status" value="1"/>
</dbReference>
<dbReference type="InterPro" id="IPR041569">
    <property type="entry name" value="AAA_lid_3"/>
</dbReference>